<dbReference type="Proteomes" id="UP000005239">
    <property type="component" value="Unassembled WGS sequence"/>
</dbReference>
<gene>
    <name evidence="1" type="primary">WBGene00274112</name>
</gene>
<reference evidence="1" key="2">
    <citation type="submission" date="2022-06" db="UniProtKB">
        <authorList>
            <consortium name="EnsemblMetazoa"/>
        </authorList>
    </citation>
    <scope>IDENTIFICATION</scope>
    <source>
        <strain evidence="1">PS312</strain>
    </source>
</reference>
<evidence type="ECO:0000313" key="2">
    <source>
        <dbReference type="Proteomes" id="UP000005239"/>
    </source>
</evidence>
<protein>
    <submittedName>
        <fullName evidence="1">Uncharacterized protein</fullName>
    </submittedName>
</protein>
<accession>A0A8R1YX56</accession>
<proteinExistence type="predicted"/>
<evidence type="ECO:0000313" key="1">
    <source>
        <dbReference type="EnsemblMetazoa" id="PPA35743.1"/>
    </source>
</evidence>
<reference evidence="2" key="1">
    <citation type="journal article" date="2008" name="Nat. Genet.">
        <title>The Pristionchus pacificus genome provides a unique perspective on nematode lifestyle and parasitism.</title>
        <authorList>
            <person name="Dieterich C."/>
            <person name="Clifton S.W."/>
            <person name="Schuster L.N."/>
            <person name="Chinwalla A."/>
            <person name="Delehaunty K."/>
            <person name="Dinkelacker I."/>
            <person name="Fulton L."/>
            <person name="Fulton R."/>
            <person name="Godfrey J."/>
            <person name="Minx P."/>
            <person name="Mitreva M."/>
            <person name="Roeseler W."/>
            <person name="Tian H."/>
            <person name="Witte H."/>
            <person name="Yang S.P."/>
            <person name="Wilson R.K."/>
            <person name="Sommer R.J."/>
        </authorList>
    </citation>
    <scope>NUCLEOTIDE SEQUENCE [LARGE SCALE GENOMIC DNA]</scope>
    <source>
        <strain evidence="2">PS312</strain>
    </source>
</reference>
<accession>A0A2A6BN24</accession>
<organism evidence="1 2">
    <name type="scientific">Pristionchus pacificus</name>
    <name type="common">Parasitic nematode worm</name>
    <dbReference type="NCBI Taxonomy" id="54126"/>
    <lineage>
        <taxon>Eukaryota</taxon>
        <taxon>Metazoa</taxon>
        <taxon>Ecdysozoa</taxon>
        <taxon>Nematoda</taxon>
        <taxon>Chromadorea</taxon>
        <taxon>Rhabditida</taxon>
        <taxon>Rhabditina</taxon>
        <taxon>Diplogasteromorpha</taxon>
        <taxon>Diplogasteroidea</taxon>
        <taxon>Neodiplogasteridae</taxon>
        <taxon>Pristionchus</taxon>
    </lineage>
</organism>
<sequence length="72" mass="8009">MSGRSHPKYGPTVDRRQSITLVPEGSQNRAAKKDLIGLTRRGKNCLLGSKLDPRDRDTVLGSKLETPFYLDP</sequence>
<name>A0A2A6BN24_PRIPA</name>
<dbReference type="EnsemblMetazoa" id="PPA35743.1">
    <property type="protein sequence ID" value="PPA35743.1"/>
    <property type="gene ID" value="WBGene00274112"/>
</dbReference>
<dbReference type="AlphaFoldDB" id="A0A2A6BN24"/>
<keyword evidence="2" id="KW-1185">Reference proteome</keyword>